<dbReference type="Gene3D" id="1.20.1440.60">
    <property type="entry name" value="23S rRNA-intervening sequence"/>
    <property type="match status" value="1"/>
</dbReference>
<evidence type="ECO:0000313" key="2">
    <source>
        <dbReference type="EMBL" id="OGY41326.1"/>
    </source>
</evidence>
<reference evidence="2 3" key="1">
    <citation type="journal article" date="2016" name="Nat. Commun.">
        <title>Thousands of microbial genomes shed light on interconnected biogeochemical processes in an aquifer system.</title>
        <authorList>
            <person name="Anantharaman K."/>
            <person name="Brown C.T."/>
            <person name="Hug L.A."/>
            <person name="Sharon I."/>
            <person name="Castelle C.J."/>
            <person name="Probst A.J."/>
            <person name="Thomas B.C."/>
            <person name="Singh A."/>
            <person name="Wilkins M.J."/>
            <person name="Karaoz U."/>
            <person name="Brodie E.L."/>
            <person name="Williams K.H."/>
            <person name="Hubbard S.S."/>
            <person name="Banfield J.F."/>
        </authorList>
    </citation>
    <scope>NUCLEOTIDE SEQUENCE [LARGE SCALE GENOMIC DNA]</scope>
</reference>
<accession>A0A1G1XNY3</accession>
<dbReference type="EMBL" id="MHHZ01000020">
    <property type="protein sequence ID" value="OGY41326.1"/>
    <property type="molecule type" value="Genomic_DNA"/>
</dbReference>
<organism evidence="2 3">
    <name type="scientific">Candidatus Buchananbacteria bacterium RBG_13_36_9</name>
    <dbReference type="NCBI Taxonomy" id="1797530"/>
    <lineage>
        <taxon>Bacteria</taxon>
        <taxon>Candidatus Buchananiibacteriota</taxon>
    </lineage>
</organism>
<dbReference type="InterPro" id="IPR055360">
    <property type="entry name" value="bAvd"/>
</dbReference>
<dbReference type="AlphaFoldDB" id="A0A1G1XNY3"/>
<dbReference type="InterPro" id="IPR036583">
    <property type="entry name" value="23S_rRNA_IVS_sf"/>
</dbReference>
<gene>
    <name evidence="2" type="ORF">A2Y82_03920</name>
</gene>
<feature type="domain" description="bAvd-like" evidence="1">
    <location>
        <begin position="24"/>
        <end position="117"/>
    </location>
</feature>
<evidence type="ECO:0000259" key="1">
    <source>
        <dbReference type="Pfam" id="PF22296"/>
    </source>
</evidence>
<dbReference type="Pfam" id="PF22296">
    <property type="entry name" value="bAvd"/>
    <property type="match status" value="1"/>
</dbReference>
<dbReference type="SUPFAM" id="SSF158446">
    <property type="entry name" value="IVS-encoded protein-like"/>
    <property type="match status" value="1"/>
</dbReference>
<evidence type="ECO:0000313" key="3">
    <source>
        <dbReference type="Proteomes" id="UP000176498"/>
    </source>
</evidence>
<name>A0A1G1XNY3_9BACT</name>
<dbReference type="Proteomes" id="UP000176498">
    <property type="component" value="Unassembled WGS sequence"/>
</dbReference>
<dbReference type="CDD" id="cd16376">
    <property type="entry name" value="Avd_like"/>
    <property type="match status" value="1"/>
</dbReference>
<comment type="caution">
    <text evidence="2">The sequence shown here is derived from an EMBL/GenBank/DDBJ whole genome shotgun (WGS) entry which is preliminary data.</text>
</comment>
<proteinExistence type="predicted"/>
<protein>
    <recommendedName>
        <fullName evidence="1">bAvd-like domain-containing protein</fullName>
    </recommendedName>
</protein>
<sequence>MQKSKDILENFSEKFPILDKTYSLYKEAGEISKNEENTLRKSSEITILEILELIVIATRQSREQKKQTLIQALRKLDTLKVFADMAKDLKNVSEAKYNEIHETLNSVGQMLGGWLKAVNAPKEAK</sequence>